<dbReference type="Pfam" id="PF00459">
    <property type="entry name" value="Inositol_P"/>
    <property type="match status" value="1"/>
</dbReference>
<gene>
    <name evidence="5" type="ORF">GCM10025868_05510</name>
</gene>
<evidence type="ECO:0000256" key="1">
    <source>
        <dbReference type="ARBA" id="ARBA00022723"/>
    </source>
</evidence>
<proteinExistence type="predicted"/>
<keyword evidence="6" id="KW-1185">Reference proteome</keyword>
<evidence type="ECO:0000256" key="2">
    <source>
        <dbReference type="ARBA" id="ARBA00022801"/>
    </source>
</evidence>
<name>A0ABQ6JAT9_9ACTN</name>
<comment type="caution">
    <text evidence="5">The sequence shown here is derived from an EMBL/GenBank/DDBJ whole genome shotgun (WGS) entry which is preliminary data.</text>
</comment>
<dbReference type="Proteomes" id="UP001157017">
    <property type="component" value="Unassembled WGS sequence"/>
</dbReference>
<evidence type="ECO:0000313" key="5">
    <source>
        <dbReference type="EMBL" id="GMA85301.1"/>
    </source>
</evidence>
<sequence length="158" mass="16614">MAGTSGLTWVVDPIDGTVNYLYEIPAYAVSIAVVTGDPRTPGGYEVLAGVVHNPVLGETFSAVRGRGARLTDPRGERPLAVRVDGDAVTDLGQALLATGFGYEARRRVVQAEVVQQAAAAGAGHPADRQRGARPLQRGGRAGRRLLRARPQPVGPRGR</sequence>
<dbReference type="PANTHER" id="PTHR20854:SF4">
    <property type="entry name" value="INOSITOL-1-MONOPHOSPHATASE-RELATED"/>
    <property type="match status" value="1"/>
</dbReference>
<dbReference type="PANTHER" id="PTHR20854">
    <property type="entry name" value="INOSITOL MONOPHOSPHATASE"/>
    <property type="match status" value="1"/>
</dbReference>
<evidence type="ECO:0000256" key="3">
    <source>
        <dbReference type="ARBA" id="ARBA00022842"/>
    </source>
</evidence>
<keyword evidence="1" id="KW-0479">Metal-binding</keyword>
<protein>
    <recommendedName>
        <fullName evidence="7">Inositol-phosphate phosphatase</fullName>
    </recommendedName>
</protein>
<evidence type="ECO:0000256" key="4">
    <source>
        <dbReference type="SAM" id="MobiDB-lite"/>
    </source>
</evidence>
<keyword evidence="3" id="KW-0460">Magnesium</keyword>
<dbReference type="Gene3D" id="3.30.540.10">
    <property type="entry name" value="Fructose-1,6-Bisphosphatase, subunit A, domain 1"/>
    <property type="match status" value="1"/>
</dbReference>
<evidence type="ECO:0000313" key="6">
    <source>
        <dbReference type="Proteomes" id="UP001157017"/>
    </source>
</evidence>
<dbReference type="InterPro" id="IPR020583">
    <property type="entry name" value="Inositol_monoP_metal-BS"/>
</dbReference>
<keyword evidence="2" id="KW-0378">Hydrolase</keyword>
<feature type="region of interest" description="Disordered" evidence="4">
    <location>
        <begin position="118"/>
        <end position="158"/>
    </location>
</feature>
<organism evidence="5 6">
    <name type="scientific">Angustibacter aerolatus</name>
    <dbReference type="NCBI Taxonomy" id="1162965"/>
    <lineage>
        <taxon>Bacteria</taxon>
        <taxon>Bacillati</taxon>
        <taxon>Actinomycetota</taxon>
        <taxon>Actinomycetes</taxon>
        <taxon>Kineosporiales</taxon>
        <taxon>Kineosporiaceae</taxon>
    </lineage>
</organism>
<dbReference type="InterPro" id="IPR000760">
    <property type="entry name" value="Inositol_monophosphatase-like"/>
</dbReference>
<accession>A0ABQ6JAT9</accession>
<dbReference type="EMBL" id="BSUZ01000001">
    <property type="protein sequence ID" value="GMA85301.1"/>
    <property type="molecule type" value="Genomic_DNA"/>
</dbReference>
<dbReference type="PROSITE" id="PS00629">
    <property type="entry name" value="IMP_1"/>
    <property type="match status" value="1"/>
</dbReference>
<reference evidence="6" key="1">
    <citation type="journal article" date="2019" name="Int. J. Syst. Evol. Microbiol.">
        <title>The Global Catalogue of Microorganisms (GCM) 10K type strain sequencing project: providing services to taxonomists for standard genome sequencing and annotation.</title>
        <authorList>
            <consortium name="The Broad Institute Genomics Platform"/>
            <consortium name="The Broad Institute Genome Sequencing Center for Infectious Disease"/>
            <person name="Wu L."/>
            <person name="Ma J."/>
        </authorList>
    </citation>
    <scope>NUCLEOTIDE SEQUENCE [LARGE SCALE GENOMIC DNA]</scope>
    <source>
        <strain evidence="6">NBRC 108730</strain>
    </source>
</reference>
<evidence type="ECO:0008006" key="7">
    <source>
        <dbReference type="Google" id="ProtNLM"/>
    </source>
</evidence>
<dbReference type="SUPFAM" id="SSF56655">
    <property type="entry name" value="Carbohydrate phosphatase"/>
    <property type="match status" value="1"/>
</dbReference>